<gene>
    <name evidence="3" type="ORF">AYI69_g1921</name>
</gene>
<protein>
    <submittedName>
        <fullName evidence="3">Retrovirus-related Pol polyprotein from transposon</fullName>
    </submittedName>
</protein>
<accession>A0A1R1YNX0</accession>
<dbReference type="PROSITE" id="PS50994">
    <property type="entry name" value="INTEGRASE"/>
    <property type="match status" value="1"/>
</dbReference>
<dbReference type="FunFam" id="3.30.420.10:FF:000032">
    <property type="entry name" value="Retrovirus-related Pol polyprotein from transposon 297-like Protein"/>
    <property type="match status" value="1"/>
</dbReference>
<dbReference type="Pfam" id="PF00665">
    <property type="entry name" value="rve"/>
    <property type="match status" value="1"/>
</dbReference>
<evidence type="ECO:0000313" key="3">
    <source>
        <dbReference type="EMBL" id="OMJ28601.1"/>
    </source>
</evidence>
<dbReference type="InterPro" id="IPR012337">
    <property type="entry name" value="RNaseH-like_sf"/>
</dbReference>
<evidence type="ECO:0000259" key="2">
    <source>
        <dbReference type="PROSITE" id="PS50994"/>
    </source>
</evidence>
<dbReference type="SUPFAM" id="SSF53098">
    <property type="entry name" value="Ribonuclease H-like"/>
    <property type="match status" value="1"/>
</dbReference>
<dbReference type="AlphaFoldDB" id="A0A1R1YNX0"/>
<organism evidence="3 4">
    <name type="scientific">Smittium culicis</name>
    <dbReference type="NCBI Taxonomy" id="133412"/>
    <lineage>
        <taxon>Eukaryota</taxon>
        <taxon>Fungi</taxon>
        <taxon>Fungi incertae sedis</taxon>
        <taxon>Zoopagomycota</taxon>
        <taxon>Kickxellomycotina</taxon>
        <taxon>Harpellomycetes</taxon>
        <taxon>Harpellales</taxon>
        <taxon>Legeriomycetaceae</taxon>
        <taxon>Smittium</taxon>
    </lineage>
</organism>
<feature type="domain" description="Integrase catalytic" evidence="2">
    <location>
        <begin position="38"/>
        <end position="201"/>
    </location>
</feature>
<dbReference type="EMBL" id="LSSM01000534">
    <property type="protein sequence ID" value="OMJ28601.1"/>
    <property type="molecule type" value="Genomic_DNA"/>
</dbReference>
<dbReference type="GO" id="GO:0015074">
    <property type="term" value="P:DNA integration"/>
    <property type="evidence" value="ECO:0007669"/>
    <property type="project" value="InterPro"/>
</dbReference>
<dbReference type="Pfam" id="PF17921">
    <property type="entry name" value="Integrase_H2C2"/>
    <property type="match status" value="1"/>
</dbReference>
<reference evidence="4" key="1">
    <citation type="submission" date="2017-01" db="EMBL/GenBank/DDBJ databases">
        <authorList>
            <person name="Wang Y."/>
            <person name="White M."/>
            <person name="Kvist S."/>
            <person name="Moncalvo J.-M."/>
        </authorList>
    </citation>
    <scope>NUCLEOTIDE SEQUENCE [LARGE SCALE GENOMIC DNA]</scope>
    <source>
        <strain evidence="4">ID-206-W2</strain>
    </source>
</reference>
<dbReference type="OrthoDB" id="5582742at2759"/>
<dbReference type="PANTHER" id="PTHR37984">
    <property type="entry name" value="PROTEIN CBG26694"/>
    <property type="match status" value="1"/>
</dbReference>
<keyword evidence="4" id="KW-1185">Reference proteome</keyword>
<dbReference type="InterPro" id="IPR036397">
    <property type="entry name" value="RNaseH_sf"/>
</dbReference>
<name>A0A1R1YNX0_9FUNG</name>
<feature type="region of interest" description="Disordered" evidence="1">
    <location>
        <begin position="320"/>
        <end position="350"/>
    </location>
</feature>
<dbReference type="Gene3D" id="3.30.420.10">
    <property type="entry name" value="Ribonuclease H-like superfamily/Ribonuclease H"/>
    <property type="match status" value="1"/>
</dbReference>
<dbReference type="PANTHER" id="PTHR37984:SF5">
    <property type="entry name" value="PROTEIN NYNRIN-LIKE"/>
    <property type="match status" value="1"/>
</dbReference>
<dbReference type="InterPro" id="IPR041588">
    <property type="entry name" value="Integrase_H2C2"/>
</dbReference>
<evidence type="ECO:0000313" key="4">
    <source>
        <dbReference type="Proteomes" id="UP000187429"/>
    </source>
</evidence>
<sequence length="350" mass="39745">MKLRCWWSNMRLDILNFIKSCPICQIVDTKSGTIAPLNPLSPAKTAFSRWGIDFIGQLPTTQKGNKWIILAIDHQTNWIVASATSDAKADTVIKFLHEKIFLQFGSPKEIISDRGTQFTSDLMKKYLETIGVKHNLTSSYHPMANGKTERANGVIGRALTKLSQNHKTKWDLFLDQAVWATRVRQHSVTKVSPYFLVYGIDPRLPGDQINPFLSHDYNQTNAIDETSKRLITVTNARIDAREEQLTAANKMKAQYNKNANETKYPLGSWVLIKNETKKKLDPNFLGPFKVVYYGPFHTYKLETVNGMQLKTLVNHNRLRQANVSSEEKLKPWTKQPKSKANGNGLIPDGE</sequence>
<dbReference type="GO" id="GO:0005634">
    <property type="term" value="C:nucleus"/>
    <property type="evidence" value="ECO:0007669"/>
    <property type="project" value="UniProtKB-ARBA"/>
</dbReference>
<dbReference type="Proteomes" id="UP000187429">
    <property type="component" value="Unassembled WGS sequence"/>
</dbReference>
<dbReference type="InterPro" id="IPR050951">
    <property type="entry name" value="Retrovirus_Pol_polyprotein"/>
</dbReference>
<dbReference type="GO" id="GO:0003676">
    <property type="term" value="F:nucleic acid binding"/>
    <property type="evidence" value="ECO:0007669"/>
    <property type="project" value="InterPro"/>
</dbReference>
<comment type="caution">
    <text evidence="3">The sequence shown here is derived from an EMBL/GenBank/DDBJ whole genome shotgun (WGS) entry which is preliminary data.</text>
</comment>
<dbReference type="InterPro" id="IPR001584">
    <property type="entry name" value="Integrase_cat-core"/>
</dbReference>
<evidence type="ECO:0000256" key="1">
    <source>
        <dbReference type="SAM" id="MobiDB-lite"/>
    </source>
</evidence>
<proteinExistence type="predicted"/>